<evidence type="ECO:0000313" key="4">
    <source>
        <dbReference type="Proteomes" id="UP000632849"/>
    </source>
</evidence>
<dbReference type="SUPFAM" id="SSF89372">
    <property type="entry name" value="Fucose-specific lectin"/>
    <property type="match status" value="1"/>
</dbReference>
<comment type="caution">
    <text evidence="3">The sequence shown here is derived from an EMBL/GenBank/DDBJ whole genome shotgun (WGS) entry which is preliminary data.</text>
</comment>
<name>A0A919BMT6_STRFL</name>
<keyword evidence="1" id="KW-0862">Zinc</keyword>
<evidence type="ECO:0000313" key="3">
    <source>
        <dbReference type="EMBL" id="GHG01016.1"/>
    </source>
</evidence>
<protein>
    <recommendedName>
        <fullName evidence="5">PIG-L family deacetylase</fullName>
    </recommendedName>
</protein>
<dbReference type="InterPro" id="IPR003737">
    <property type="entry name" value="GlcNAc_PI_deacetylase-related"/>
</dbReference>
<dbReference type="RefSeq" id="WP_190041999.1">
    <property type="nucleotide sequence ID" value="NZ_BNBE01000001.1"/>
</dbReference>
<dbReference type="PROSITE" id="PS51318">
    <property type="entry name" value="TAT"/>
    <property type="match status" value="1"/>
</dbReference>
<feature type="region of interest" description="Disordered" evidence="2">
    <location>
        <begin position="249"/>
        <end position="273"/>
    </location>
</feature>
<dbReference type="GO" id="GO:0016811">
    <property type="term" value="F:hydrolase activity, acting on carbon-nitrogen (but not peptide) bonds, in linear amides"/>
    <property type="evidence" value="ECO:0007669"/>
    <property type="project" value="TreeGrafter"/>
</dbReference>
<keyword evidence="4" id="KW-1185">Reference proteome</keyword>
<dbReference type="PANTHER" id="PTHR12993">
    <property type="entry name" value="N-ACETYLGLUCOSAMINYL-PHOSPHATIDYLINOSITOL DE-N-ACETYLASE-RELATED"/>
    <property type="match status" value="1"/>
</dbReference>
<dbReference type="EMBL" id="BNBE01000001">
    <property type="protein sequence ID" value="GHG01016.1"/>
    <property type="molecule type" value="Genomic_DNA"/>
</dbReference>
<dbReference type="Gene3D" id="3.40.50.10320">
    <property type="entry name" value="LmbE-like"/>
    <property type="match status" value="1"/>
</dbReference>
<sequence>MGRWTTFDAIAPSRRGLLVSAAAVALAGAAGGCTGGPSGHPAPAAAPVPVRRLSDTRYAQGAGFAPAGRPAVLQIVAHPDDDLFFMNPDLVRDLTAGIPVTSVYVTDGGSFGRNAAPGSPPPAPDVPAYVSARQQGLRQAYARMLGAPLFTPWERTALALPGGRLAEANRLVHEGRSAELIFLDLRMHARNGTSAVNLTRLWDSPGVTLPTRPAPESPVRRSFPYTRRDLLDALVFLLGRVRPALVRTLDPDPDAQAHDRDHPRGSDQDGYSDHPDHTAAGLFAWAALARWAGHGGRAPAVQAEAYRGYYNQRWPYNLPPATVALKAHHLDAYGGDPGWRCGNPSGCGDYALGGAAVLASKKGWVRSTHRRHPGAGPRALAGPDGRPVVYGVLGTRLARWRPGPGGAFEPPEDLGGEPLAPSLSVVRAPDGRHLVLGLRFSSLEGDPRRDVREVVLLRQRTPGGAFEREWLGLGNPETEPRRTRLTGPPVAVTGGDGRVHVFVRNGDKGVGTRVLGTDGAWSPWRTLPGGGVQEGLAATVDGRGLVHLFASSARRVEHWAQRTPGGAVHPGARPPADRVGDVPDAVTAADGAVLLAYRRAASDTVVVARLDPGRGRRWTTLGRPSIPGYGRVAVAPADGGGVLLVPAGTARPPAYDLTGARTAPAAAPSPAGTAGAPALLLSPTGTPVAVTLPLTATPTLTPLRPETPA</sequence>
<proteinExistence type="predicted"/>
<dbReference type="Pfam" id="PF02585">
    <property type="entry name" value="PIG-L"/>
    <property type="match status" value="1"/>
</dbReference>
<reference evidence="3" key="2">
    <citation type="submission" date="2020-09" db="EMBL/GenBank/DDBJ databases">
        <authorList>
            <person name="Sun Q."/>
            <person name="Ohkuma M."/>
        </authorList>
    </citation>
    <scope>NUCLEOTIDE SEQUENCE</scope>
    <source>
        <strain evidence="3">JCM 4122</strain>
    </source>
</reference>
<dbReference type="SUPFAM" id="SSF102588">
    <property type="entry name" value="LmbE-like"/>
    <property type="match status" value="1"/>
</dbReference>
<dbReference type="GO" id="GO:0016137">
    <property type="term" value="P:glycoside metabolic process"/>
    <property type="evidence" value="ECO:0007669"/>
    <property type="project" value="UniProtKB-ARBA"/>
</dbReference>
<accession>A0A919BMT6</accession>
<dbReference type="Gene3D" id="2.120.10.70">
    <property type="entry name" value="Fucose-specific lectin"/>
    <property type="match status" value="1"/>
</dbReference>
<evidence type="ECO:0000256" key="2">
    <source>
        <dbReference type="SAM" id="MobiDB-lite"/>
    </source>
</evidence>
<evidence type="ECO:0008006" key="5">
    <source>
        <dbReference type="Google" id="ProtNLM"/>
    </source>
</evidence>
<evidence type="ECO:0000256" key="1">
    <source>
        <dbReference type="ARBA" id="ARBA00022833"/>
    </source>
</evidence>
<organism evidence="3 4">
    <name type="scientific">Streptomyces filamentosus</name>
    <name type="common">Streptomyces roseosporus</name>
    <dbReference type="NCBI Taxonomy" id="67294"/>
    <lineage>
        <taxon>Bacteria</taxon>
        <taxon>Bacillati</taxon>
        <taxon>Actinomycetota</taxon>
        <taxon>Actinomycetes</taxon>
        <taxon>Kitasatosporales</taxon>
        <taxon>Streptomycetaceae</taxon>
        <taxon>Streptomyces</taxon>
    </lineage>
</organism>
<dbReference type="AlphaFoldDB" id="A0A919BMT6"/>
<dbReference type="Proteomes" id="UP000632849">
    <property type="component" value="Unassembled WGS sequence"/>
</dbReference>
<dbReference type="PANTHER" id="PTHR12993:SF26">
    <property type="entry name" value="1D-MYO-INOSITOL 2-ACETAMIDO-2-DEOXY-ALPHA-D-GLUCOPYRANOSIDE DEACETYLASE"/>
    <property type="match status" value="1"/>
</dbReference>
<dbReference type="InterPro" id="IPR006311">
    <property type="entry name" value="TAT_signal"/>
</dbReference>
<feature type="compositionally biased region" description="Basic and acidic residues" evidence="2">
    <location>
        <begin position="255"/>
        <end position="273"/>
    </location>
</feature>
<dbReference type="PROSITE" id="PS51257">
    <property type="entry name" value="PROKAR_LIPOPROTEIN"/>
    <property type="match status" value="1"/>
</dbReference>
<reference evidence="3" key="1">
    <citation type="journal article" date="2014" name="Int. J. Syst. Evol. Microbiol.">
        <title>Complete genome sequence of Corynebacterium casei LMG S-19264T (=DSM 44701T), isolated from a smear-ripened cheese.</title>
        <authorList>
            <consortium name="US DOE Joint Genome Institute (JGI-PGF)"/>
            <person name="Walter F."/>
            <person name="Albersmeier A."/>
            <person name="Kalinowski J."/>
            <person name="Ruckert C."/>
        </authorList>
    </citation>
    <scope>NUCLEOTIDE SEQUENCE</scope>
    <source>
        <strain evidence="3">JCM 4122</strain>
    </source>
</reference>
<gene>
    <name evidence="3" type="ORF">GCM10017667_35620</name>
</gene>
<dbReference type="InterPro" id="IPR024078">
    <property type="entry name" value="LmbE-like_dom_sf"/>
</dbReference>